<feature type="region of interest" description="Disordered" evidence="1">
    <location>
        <begin position="1"/>
        <end position="21"/>
    </location>
</feature>
<evidence type="ECO:0000256" key="2">
    <source>
        <dbReference type="SAM" id="Phobius"/>
    </source>
</evidence>
<name>A0ABV6S668_9SPHN</name>
<dbReference type="EMBL" id="JBHLTM010000028">
    <property type="protein sequence ID" value="MFC0684720.1"/>
    <property type="molecule type" value="Genomic_DNA"/>
</dbReference>
<evidence type="ECO:0000313" key="4">
    <source>
        <dbReference type="Proteomes" id="UP001589858"/>
    </source>
</evidence>
<comment type="caution">
    <text evidence="3">The sequence shown here is derived from an EMBL/GenBank/DDBJ whole genome shotgun (WGS) entry which is preliminary data.</text>
</comment>
<accession>A0ABV6S668</accession>
<feature type="region of interest" description="Disordered" evidence="1">
    <location>
        <begin position="226"/>
        <end position="280"/>
    </location>
</feature>
<proteinExistence type="predicted"/>
<feature type="compositionally biased region" description="Low complexity" evidence="1">
    <location>
        <begin position="226"/>
        <end position="247"/>
    </location>
</feature>
<evidence type="ECO:0000256" key="1">
    <source>
        <dbReference type="SAM" id="MobiDB-lite"/>
    </source>
</evidence>
<evidence type="ECO:0000313" key="3">
    <source>
        <dbReference type="EMBL" id="MFC0684720.1"/>
    </source>
</evidence>
<keyword evidence="2" id="KW-1133">Transmembrane helix</keyword>
<dbReference type="Proteomes" id="UP001589858">
    <property type="component" value="Unassembled WGS sequence"/>
</dbReference>
<keyword evidence="2" id="KW-0472">Membrane</keyword>
<feature type="compositionally biased region" description="Polar residues" evidence="1">
    <location>
        <begin position="1"/>
        <end position="15"/>
    </location>
</feature>
<feature type="transmembrane region" description="Helical" evidence="2">
    <location>
        <begin position="27"/>
        <end position="48"/>
    </location>
</feature>
<organism evidence="3 4">
    <name type="scientific">Novosphingobium clariflavum</name>
    <dbReference type="NCBI Taxonomy" id="2029884"/>
    <lineage>
        <taxon>Bacteria</taxon>
        <taxon>Pseudomonadati</taxon>
        <taxon>Pseudomonadota</taxon>
        <taxon>Alphaproteobacteria</taxon>
        <taxon>Sphingomonadales</taxon>
        <taxon>Sphingomonadaceae</taxon>
        <taxon>Novosphingobium</taxon>
    </lineage>
</organism>
<reference evidence="3 4" key="1">
    <citation type="submission" date="2024-09" db="EMBL/GenBank/DDBJ databases">
        <authorList>
            <person name="Sun Q."/>
            <person name="Mori K."/>
        </authorList>
    </citation>
    <scope>NUCLEOTIDE SEQUENCE [LARGE SCALE GENOMIC DNA]</scope>
    <source>
        <strain evidence="3 4">CICC 11035S</strain>
    </source>
</reference>
<gene>
    <name evidence="3" type="ORF">ACFFF8_08950</name>
</gene>
<keyword evidence="2" id="KW-0812">Transmembrane</keyword>
<keyword evidence="4" id="KW-1185">Reference proteome</keyword>
<protein>
    <submittedName>
        <fullName evidence="3">Uncharacterized protein</fullName>
    </submittedName>
</protein>
<sequence length="300" mass="31710">MTSCDISSRPRSQAPTPAASRNPARRILAGLAVAGLALLVAACIFVPGKFTSQLDLRNDRSFRFTYSGEIVMIPLQKAKETGFTPDACHDDNYDERPCTGDELAKQKTSWEESRARKAKSDAQAAKALLGGIDPNDPRAGEDVAAKLRRQVGWNKVVYKGDGRFDVDFAIQGRLDHDFAFPTIEGLAMANPFVQLSLRQDGSVRMDAPGFGPSKGTDGMMGAMLAGIGGDDNSSSSADGSTGAADGPSEADGTFTVLTDGEILANNTDEGPQAAPGGRRLVWAVNPRTPAAPTALVRLKP</sequence>
<dbReference type="RefSeq" id="WP_267222107.1">
    <property type="nucleotide sequence ID" value="NZ_JAPCWC010000013.1"/>
</dbReference>